<dbReference type="SUPFAM" id="SSF57850">
    <property type="entry name" value="RING/U-box"/>
    <property type="match status" value="1"/>
</dbReference>
<name>A0ABR0D244_9LAMI</name>
<accession>A0ABR0D244</accession>
<evidence type="ECO:0000256" key="2">
    <source>
        <dbReference type="ARBA" id="ARBA00004906"/>
    </source>
</evidence>
<evidence type="ECO:0000256" key="9">
    <source>
        <dbReference type="PROSITE-ProRule" id="PRU00175"/>
    </source>
</evidence>
<comment type="pathway">
    <text evidence="2">Protein modification; protein ubiquitination.</text>
</comment>
<organism evidence="12 13">
    <name type="scientific">Penstemon davidsonii</name>
    <dbReference type="NCBI Taxonomy" id="160366"/>
    <lineage>
        <taxon>Eukaryota</taxon>
        <taxon>Viridiplantae</taxon>
        <taxon>Streptophyta</taxon>
        <taxon>Embryophyta</taxon>
        <taxon>Tracheophyta</taxon>
        <taxon>Spermatophyta</taxon>
        <taxon>Magnoliopsida</taxon>
        <taxon>eudicotyledons</taxon>
        <taxon>Gunneridae</taxon>
        <taxon>Pentapetalae</taxon>
        <taxon>asterids</taxon>
        <taxon>lamiids</taxon>
        <taxon>Lamiales</taxon>
        <taxon>Plantaginaceae</taxon>
        <taxon>Cheloneae</taxon>
        <taxon>Penstemon</taxon>
    </lineage>
</organism>
<comment type="caution">
    <text evidence="12">The sequence shown here is derived from an EMBL/GenBank/DDBJ whole genome shotgun (WGS) entry which is preliminary data.</text>
</comment>
<gene>
    <name evidence="12" type="ORF">RD792_010516</name>
</gene>
<dbReference type="Pfam" id="PF13639">
    <property type="entry name" value="zf-RING_2"/>
    <property type="match status" value="1"/>
</dbReference>
<sequence length="182" mass="20802">MGYVQSPSPPHQYPQAIQLKLYQAFIFSIPILFSIILFLLFYLFYLKKRVSGISSTHPPVLPRTMNDASITTPLDSDLKNEMKNKLFTVLFDEYMQTRDSICCVCLGEFELKEELLQVPSCKHMFHVDCIRHWLQNNRTCPLCRVPVVSDHHLRLPLALPVLQVGTTTLGSFEETSAEGLLS</sequence>
<evidence type="ECO:0000256" key="10">
    <source>
        <dbReference type="SAM" id="Phobius"/>
    </source>
</evidence>
<dbReference type="EMBL" id="JAYDYQ010002534">
    <property type="protein sequence ID" value="KAK4483330.1"/>
    <property type="molecule type" value="Genomic_DNA"/>
</dbReference>
<protein>
    <recommendedName>
        <fullName evidence="3">RING-type E3 ubiquitin transferase</fullName>
        <ecNumber evidence="3">2.3.2.27</ecNumber>
    </recommendedName>
</protein>
<keyword evidence="13" id="KW-1185">Reference proteome</keyword>
<dbReference type="PROSITE" id="PS50089">
    <property type="entry name" value="ZF_RING_2"/>
    <property type="match status" value="1"/>
</dbReference>
<comment type="catalytic activity">
    <reaction evidence="1">
        <text>S-ubiquitinyl-[E2 ubiquitin-conjugating enzyme]-L-cysteine + [acceptor protein]-L-lysine = [E2 ubiquitin-conjugating enzyme]-L-cysteine + N(6)-ubiquitinyl-[acceptor protein]-L-lysine.</text>
        <dbReference type="EC" id="2.3.2.27"/>
    </reaction>
</comment>
<evidence type="ECO:0000313" key="13">
    <source>
        <dbReference type="Proteomes" id="UP001291926"/>
    </source>
</evidence>
<evidence type="ECO:0000256" key="4">
    <source>
        <dbReference type="ARBA" id="ARBA00022679"/>
    </source>
</evidence>
<evidence type="ECO:0000256" key="6">
    <source>
        <dbReference type="ARBA" id="ARBA00022771"/>
    </source>
</evidence>
<dbReference type="InterPro" id="IPR001841">
    <property type="entry name" value="Znf_RING"/>
</dbReference>
<feature type="transmembrane region" description="Helical" evidence="10">
    <location>
        <begin position="20"/>
        <end position="45"/>
    </location>
</feature>
<dbReference type="Proteomes" id="UP001291926">
    <property type="component" value="Unassembled WGS sequence"/>
</dbReference>
<keyword evidence="4" id="KW-0808">Transferase</keyword>
<keyword evidence="10" id="KW-0812">Transmembrane</keyword>
<evidence type="ECO:0000256" key="7">
    <source>
        <dbReference type="ARBA" id="ARBA00022786"/>
    </source>
</evidence>
<keyword evidence="7" id="KW-0833">Ubl conjugation pathway</keyword>
<proteinExistence type="predicted"/>
<keyword evidence="5" id="KW-0479">Metal-binding</keyword>
<evidence type="ECO:0000256" key="1">
    <source>
        <dbReference type="ARBA" id="ARBA00000900"/>
    </source>
</evidence>
<dbReference type="InterPro" id="IPR013083">
    <property type="entry name" value="Znf_RING/FYVE/PHD"/>
</dbReference>
<evidence type="ECO:0000256" key="3">
    <source>
        <dbReference type="ARBA" id="ARBA00012483"/>
    </source>
</evidence>
<keyword evidence="10" id="KW-1133">Transmembrane helix</keyword>
<dbReference type="InterPro" id="IPR044600">
    <property type="entry name" value="ATL1/ATL16-like"/>
</dbReference>
<keyword evidence="10" id="KW-0472">Membrane</keyword>
<reference evidence="12 13" key="1">
    <citation type="journal article" date="2023" name="bioRxiv">
        <title>Genome report: Whole genome sequence and annotation of Penstemon davidsonii.</title>
        <authorList>
            <person name="Ostevik K.L."/>
            <person name="Alabady M."/>
            <person name="Zhang M."/>
            <person name="Rausher M.D."/>
        </authorList>
    </citation>
    <scope>NUCLEOTIDE SEQUENCE [LARGE SCALE GENOMIC DNA]</scope>
    <source>
        <strain evidence="12">DNT005</strain>
        <tissue evidence="12">Whole leaf</tissue>
    </source>
</reference>
<dbReference type="Gene3D" id="3.30.40.10">
    <property type="entry name" value="Zinc/RING finger domain, C3HC4 (zinc finger)"/>
    <property type="match status" value="1"/>
</dbReference>
<keyword evidence="8" id="KW-0862">Zinc</keyword>
<feature type="domain" description="RING-type" evidence="11">
    <location>
        <begin position="102"/>
        <end position="144"/>
    </location>
</feature>
<dbReference type="SMART" id="SM00184">
    <property type="entry name" value="RING"/>
    <property type="match status" value="1"/>
</dbReference>
<dbReference type="EC" id="2.3.2.27" evidence="3"/>
<dbReference type="CDD" id="cd16461">
    <property type="entry name" value="RING-H2_EL5-like"/>
    <property type="match status" value="1"/>
</dbReference>
<keyword evidence="6 9" id="KW-0863">Zinc-finger</keyword>
<dbReference type="PANTHER" id="PTHR46913">
    <property type="entry name" value="RING-H2 FINGER PROTEIN ATL16"/>
    <property type="match status" value="1"/>
</dbReference>
<evidence type="ECO:0000256" key="8">
    <source>
        <dbReference type="ARBA" id="ARBA00022833"/>
    </source>
</evidence>
<evidence type="ECO:0000256" key="5">
    <source>
        <dbReference type="ARBA" id="ARBA00022723"/>
    </source>
</evidence>
<dbReference type="PANTHER" id="PTHR46913:SF23">
    <property type="entry name" value="E3 UBIQUITIN-PROTEIN LIGASE RHA4A-RELATED"/>
    <property type="match status" value="1"/>
</dbReference>
<evidence type="ECO:0000259" key="11">
    <source>
        <dbReference type="PROSITE" id="PS50089"/>
    </source>
</evidence>
<evidence type="ECO:0000313" key="12">
    <source>
        <dbReference type="EMBL" id="KAK4483330.1"/>
    </source>
</evidence>